<reference evidence="1 2" key="1">
    <citation type="submission" date="2019-05" db="EMBL/GenBank/DDBJ databases">
        <title>Another draft genome of Portunus trituberculatus and its Hox gene families provides insights of decapod evolution.</title>
        <authorList>
            <person name="Jeong J.-H."/>
            <person name="Song I."/>
            <person name="Kim S."/>
            <person name="Choi T."/>
            <person name="Kim D."/>
            <person name="Ryu S."/>
            <person name="Kim W."/>
        </authorList>
    </citation>
    <scope>NUCLEOTIDE SEQUENCE [LARGE SCALE GENOMIC DNA]</scope>
    <source>
        <tissue evidence="1">Muscle</tissue>
    </source>
</reference>
<dbReference type="Proteomes" id="UP000324222">
    <property type="component" value="Unassembled WGS sequence"/>
</dbReference>
<keyword evidence="2" id="KW-1185">Reference proteome</keyword>
<accession>A0A5B7GLK5</accession>
<evidence type="ECO:0000313" key="2">
    <source>
        <dbReference type="Proteomes" id="UP000324222"/>
    </source>
</evidence>
<sequence length="105" mass="11952">MDCSPRPLFLWHRVSVILGEGKGKPISSYLKRLNNSLRLLASAVNNVNQLQKEVAWICVNDSALAKLCKWECAAGREELFPFDVTKKCDEIHKTRKLGRPLFRSP</sequence>
<comment type="caution">
    <text evidence="1">The sequence shown here is derived from an EMBL/GenBank/DDBJ whole genome shotgun (WGS) entry which is preliminary data.</text>
</comment>
<dbReference type="AlphaFoldDB" id="A0A5B7GLK5"/>
<name>A0A5B7GLK5_PORTR</name>
<dbReference type="EMBL" id="VSRR010015420">
    <property type="protein sequence ID" value="MPC58147.1"/>
    <property type="molecule type" value="Genomic_DNA"/>
</dbReference>
<protein>
    <submittedName>
        <fullName evidence="1">Uncharacterized protein</fullName>
    </submittedName>
</protein>
<organism evidence="1 2">
    <name type="scientific">Portunus trituberculatus</name>
    <name type="common">Swimming crab</name>
    <name type="synonym">Neptunus trituberculatus</name>
    <dbReference type="NCBI Taxonomy" id="210409"/>
    <lineage>
        <taxon>Eukaryota</taxon>
        <taxon>Metazoa</taxon>
        <taxon>Ecdysozoa</taxon>
        <taxon>Arthropoda</taxon>
        <taxon>Crustacea</taxon>
        <taxon>Multicrustacea</taxon>
        <taxon>Malacostraca</taxon>
        <taxon>Eumalacostraca</taxon>
        <taxon>Eucarida</taxon>
        <taxon>Decapoda</taxon>
        <taxon>Pleocyemata</taxon>
        <taxon>Brachyura</taxon>
        <taxon>Eubrachyura</taxon>
        <taxon>Portunoidea</taxon>
        <taxon>Portunidae</taxon>
        <taxon>Portuninae</taxon>
        <taxon>Portunus</taxon>
    </lineage>
</organism>
<evidence type="ECO:0000313" key="1">
    <source>
        <dbReference type="EMBL" id="MPC58147.1"/>
    </source>
</evidence>
<gene>
    <name evidence="1" type="ORF">E2C01_052142</name>
</gene>
<proteinExistence type="predicted"/>